<dbReference type="InterPro" id="IPR023214">
    <property type="entry name" value="HAD_sf"/>
</dbReference>
<dbReference type="SFLD" id="SFLDS00003">
    <property type="entry name" value="Haloacid_Dehalogenase"/>
    <property type="match status" value="1"/>
</dbReference>
<dbReference type="SUPFAM" id="SSF56784">
    <property type="entry name" value="HAD-like"/>
    <property type="match status" value="1"/>
</dbReference>
<dbReference type="RefSeq" id="WP_090471849.1">
    <property type="nucleotide sequence ID" value="NZ_FOWF01000029.1"/>
</dbReference>
<dbReference type="PROSITE" id="PS01229">
    <property type="entry name" value="COF_2"/>
    <property type="match status" value="1"/>
</dbReference>
<evidence type="ECO:0000313" key="2">
    <source>
        <dbReference type="Proteomes" id="UP000198817"/>
    </source>
</evidence>
<dbReference type="PANTHER" id="PTHR10000">
    <property type="entry name" value="PHOSPHOSERINE PHOSPHATASE"/>
    <property type="match status" value="1"/>
</dbReference>
<evidence type="ECO:0008006" key="3">
    <source>
        <dbReference type="Google" id="ProtNLM"/>
    </source>
</evidence>
<dbReference type="InterPro" id="IPR036412">
    <property type="entry name" value="HAD-like_sf"/>
</dbReference>
<organism evidence="1 2">
    <name type="scientific">Eubacterium pyruvativorans</name>
    <dbReference type="NCBI Taxonomy" id="155865"/>
    <lineage>
        <taxon>Bacteria</taxon>
        <taxon>Bacillati</taxon>
        <taxon>Bacillota</taxon>
        <taxon>Clostridia</taxon>
        <taxon>Eubacteriales</taxon>
        <taxon>Eubacteriaceae</taxon>
        <taxon>Eubacterium</taxon>
    </lineage>
</organism>
<dbReference type="OrthoDB" id="9810101at2"/>
<dbReference type="AlphaFoldDB" id="A0A1I7HWN8"/>
<dbReference type="NCBIfam" id="TIGR01484">
    <property type="entry name" value="HAD-SF-IIB"/>
    <property type="match status" value="1"/>
</dbReference>
<dbReference type="Gene3D" id="3.30.1240.10">
    <property type="match status" value="1"/>
</dbReference>
<accession>A0A1I7HWN8</accession>
<gene>
    <name evidence="1" type="ORF">SAMN05216508_1265</name>
</gene>
<dbReference type="STRING" id="155865.SAMN05216515_1294"/>
<keyword evidence="2" id="KW-1185">Reference proteome</keyword>
<dbReference type="EMBL" id="FPBT01000026">
    <property type="protein sequence ID" value="SFU65135.1"/>
    <property type="molecule type" value="Genomic_DNA"/>
</dbReference>
<dbReference type="GO" id="GO:0016791">
    <property type="term" value="F:phosphatase activity"/>
    <property type="evidence" value="ECO:0007669"/>
    <property type="project" value="TreeGrafter"/>
</dbReference>
<protein>
    <recommendedName>
        <fullName evidence="3">Cof subfamily of IIB subfamily of haloacid dehalogenase superfamily/HAD-superfamily hydrolase, subfamily IIB</fullName>
    </recommendedName>
</protein>
<dbReference type="Proteomes" id="UP000198817">
    <property type="component" value="Unassembled WGS sequence"/>
</dbReference>
<dbReference type="InterPro" id="IPR006379">
    <property type="entry name" value="HAD-SF_hydro_IIB"/>
</dbReference>
<reference evidence="1 2" key="1">
    <citation type="submission" date="2016-10" db="EMBL/GenBank/DDBJ databases">
        <authorList>
            <person name="de Groot N.N."/>
        </authorList>
    </citation>
    <scope>NUCLEOTIDE SEQUENCE [LARGE SCALE GENOMIC DNA]</scope>
    <source>
        <strain evidence="1 2">KHGC13</strain>
    </source>
</reference>
<dbReference type="Pfam" id="PF08282">
    <property type="entry name" value="Hydrolase_3"/>
    <property type="match status" value="1"/>
</dbReference>
<proteinExistence type="predicted"/>
<evidence type="ECO:0000313" key="1">
    <source>
        <dbReference type="EMBL" id="SFU65135.1"/>
    </source>
</evidence>
<dbReference type="PANTHER" id="PTHR10000:SF8">
    <property type="entry name" value="HAD SUPERFAMILY HYDROLASE-LIKE, TYPE 3"/>
    <property type="match status" value="1"/>
</dbReference>
<name>A0A1I7HWN8_9FIRM</name>
<dbReference type="GO" id="GO:0000287">
    <property type="term" value="F:magnesium ion binding"/>
    <property type="evidence" value="ECO:0007669"/>
    <property type="project" value="TreeGrafter"/>
</dbReference>
<dbReference type="SFLD" id="SFLDG01140">
    <property type="entry name" value="C2.B:_Phosphomannomutase_and_P"/>
    <property type="match status" value="1"/>
</dbReference>
<dbReference type="GO" id="GO:0005829">
    <property type="term" value="C:cytosol"/>
    <property type="evidence" value="ECO:0007669"/>
    <property type="project" value="TreeGrafter"/>
</dbReference>
<sequence>MKLIFLDIDGTLTEPGSMIPPDSAVQAIRETREKGNRVFLCTGRNRGMASPLMQYGMDGMVALAGGLVTAGEEVLYDCPMDSELFRKTLDLLHEDGVFCTVECRDDSFCDPDIGTLLGSTGRGNSELERWRRMINESLNIRPLSEYRGQPVYKIVVMFTDPAQIRRTKQLVGDRFDFVMQQDVQGVHNGELINRAYDKGRGILRVSDRLGVPAADTYGFGDSMNDLAMIETVGTGVCMANGDPRLKERSDLVCPAVTEDGLQKAFRKLGLI</sequence>
<dbReference type="Gene3D" id="3.40.50.1000">
    <property type="entry name" value="HAD superfamily/HAD-like"/>
    <property type="match status" value="1"/>
</dbReference>